<comment type="catalytic activity">
    <reaction evidence="13">
        <text>L-isoleucine + 2-oxoglutarate = (S)-3-methyl-2-oxopentanoate + L-glutamate</text>
        <dbReference type="Rhea" id="RHEA:24801"/>
        <dbReference type="ChEBI" id="CHEBI:16810"/>
        <dbReference type="ChEBI" id="CHEBI:29985"/>
        <dbReference type="ChEBI" id="CHEBI:35146"/>
        <dbReference type="ChEBI" id="CHEBI:58045"/>
        <dbReference type="EC" id="2.6.1.42"/>
    </reaction>
</comment>
<dbReference type="UniPathway" id="UPA00049">
    <property type="reaction ID" value="UER00062"/>
</dbReference>
<comment type="pathway">
    <text evidence="4">Amino-acid biosynthesis; L-leucine biosynthesis; L-leucine from 3-methyl-2-oxobutanoate: step 4/4.</text>
</comment>
<dbReference type="AlphaFoldDB" id="A0A2X3AP78"/>
<evidence type="ECO:0000256" key="9">
    <source>
        <dbReference type="ARBA" id="ARBA00022679"/>
    </source>
</evidence>
<keyword evidence="8" id="KW-0028">Amino-acid biosynthesis</keyword>
<evidence type="ECO:0000256" key="10">
    <source>
        <dbReference type="ARBA" id="ARBA00022898"/>
    </source>
</evidence>
<evidence type="ECO:0000256" key="8">
    <source>
        <dbReference type="ARBA" id="ARBA00022605"/>
    </source>
</evidence>
<evidence type="ECO:0000313" key="18">
    <source>
        <dbReference type="Proteomes" id="UP000250245"/>
    </source>
</evidence>
<evidence type="ECO:0000256" key="2">
    <source>
        <dbReference type="ARBA" id="ARBA00004824"/>
    </source>
</evidence>
<dbReference type="GO" id="GO:0052654">
    <property type="term" value="F:L-leucine-2-oxoglutarate transaminase activity"/>
    <property type="evidence" value="ECO:0007669"/>
    <property type="project" value="RHEA"/>
</dbReference>
<evidence type="ECO:0000313" key="17">
    <source>
        <dbReference type="EMBL" id="SQB64759.1"/>
    </source>
</evidence>
<proteinExistence type="inferred from homology"/>
<name>A0A2X3AP78_9ACTO</name>
<sequence>MSNLEELAKKPLPDADELAGRFPAQPHDHKATESTYQEVMEKLAFGQSFSDYMAHARWTKDGGWQEKDLRPYGPLPVYPGTSVLHYGQEVFEGLKAYRRADGTIWLFRPAFNANRFNQSARRMALPEIPVEDFVGSCVDLVRADARWVPVKDGATLYLRPFMYASESFLGVHPAHEVTYLNIGSPSGSYFKNGFSPVSIYVSEDYHRAGPGGTGEAKTSGNYAASLQPQEIAAEKGYAQVCFLDGETNTYIDELGGMNVFVVYRDGKVATPQLNGCILEGGTRGAIIQVLADEGITVSEERIALHQLLDDIRAGKVAEFLACGTAAVVTPIGKLGGKDFELEVPTGPMTKHLHDVITDIQWGRREDSHGWCYRVS</sequence>
<comment type="similarity">
    <text evidence="5">Belongs to the class-IV pyridoxal-phosphate-dependent aminotransferase family.</text>
</comment>
<dbReference type="PANTHER" id="PTHR11825:SF44">
    <property type="entry name" value="BRANCHED-CHAIN-AMINO-ACID AMINOTRANSFERASE"/>
    <property type="match status" value="1"/>
</dbReference>
<comment type="pathway">
    <text evidence="2">Amino-acid biosynthesis; L-isoleucine biosynthesis; L-isoleucine from 2-oxobutanoate: step 4/4.</text>
</comment>
<dbReference type="PANTHER" id="PTHR11825">
    <property type="entry name" value="SUBGROUP IIII AMINOTRANSFERASE"/>
    <property type="match status" value="1"/>
</dbReference>
<dbReference type="InterPro" id="IPR043131">
    <property type="entry name" value="BCAT-like_N"/>
</dbReference>
<dbReference type="InterPro" id="IPR036038">
    <property type="entry name" value="Aminotransferase-like"/>
</dbReference>
<keyword evidence="11" id="KW-0100">Branched-chain amino acid biosynthesis</keyword>
<feature type="compositionally biased region" description="Basic and acidic residues" evidence="16">
    <location>
        <begin position="1"/>
        <end position="13"/>
    </location>
</feature>
<reference evidence="17 18" key="1">
    <citation type="submission" date="2018-06" db="EMBL/GenBank/DDBJ databases">
        <authorList>
            <consortium name="Pathogen Informatics"/>
            <person name="Doyle S."/>
        </authorList>
    </citation>
    <scope>NUCLEOTIDE SEQUENCE [LARGE SCALE GENOMIC DNA]</scope>
    <source>
        <strain evidence="17 18">NCTC11820</strain>
    </source>
</reference>
<dbReference type="RefSeq" id="WP_013189414.1">
    <property type="nucleotide sequence ID" value="NZ_CP068112.1"/>
</dbReference>
<keyword evidence="9 17" id="KW-0808">Transferase</keyword>
<evidence type="ECO:0000256" key="13">
    <source>
        <dbReference type="ARBA" id="ARBA00048798"/>
    </source>
</evidence>
<accession>A0A2X3AP78</accession>
<dbReference type="GeneID" id="55565592"/>
<dbReference type="GO" id="GO:0009098">
    <property type="term" value="P:L-leucine biosynthetic process"/>
    <property type="evidence" value="ECO:0007669"/>
    <property type="project" value="UniProtKB-UniPathway"/>
</dbReference>
<dbReference type="GO" id="GO:0009099">
    <property type="term" value="P:L-valine biosynthetic process"/>
    <property type="evidence" value="ECO:0007669"/>
    <property type="project" value="UniProtKB-UniPathway"/>
</dbReference>
<dbReference type="EC" id="2.6.1.42" evidence="6"/>
<keyword evidence="7 17" id="KW-0032">Aminotransferase</keyword>
<dbReference type="GO" id="GO:0052656">
    <property type="term" value="F:L-isoleucine-2-oxoglutarate transaminase activity"/>
    <property type="evidence" value="ECO:0007669"/>
    <property type="project" value="RHEA"/>
</dbReference>
<evidence type="ECO:0000256" key="6">
    <source>
        <dbReference type="ARBA" id="ARBA00013053"/>
    </source>
</evidence>
<evidence type="ECO:0000256" key="4">
    <source>
        <dbReference type="ARBA" id="ARBA00005072"/>
    </source>
</evidence>
<dbReference type="InterPro" id="IPR043132">
    <property type="entry name" value="BCAT-like_C"/>
</dbReference>
<evidence type="ECO:0000256" key="16">
    <source>
        <dbReference type="SAM" id="MobiDB-lite"/>
    </source>
</evidence>
<dbReference type="GO" id="GO:0009097">
    <property type="term" value="P:isoleucine biosynthetic process"/>
    <property type="evidence" value="ECO:0007669"/>
    <property type="project" value="UniProtKB-UniPathway"/>
</dbReference>
<dbReference type="UniPathway" id="UPA00048">
    <property type="reaction ID" value="UER00073"/>
</dbReference>
<feature type="modified residue" description="N6-(pyridoxal phosphate)lysine" evidence="15">
    <location>
        <position position="217"/>
    </location>
</feature>
<comment type="cofactor">
    <cofactor evidence="1">
        <name>pyridoxal 5'-phosphate</name>
        <dbReference type="ChEBI" id="CHEBI:597326"/>
    </cofactor>
</comment>
<dbReference type="Gene3D" id="3.30.470.10">
    <property type="match status" value="1"/>
</dbReference>
<evidence type="ECO:0000256" key="14">
    <source>
        <dbReference type="ARBA" id="ARBA00049229"/>
    </source>
</evidence>
<evidence type="ECO:0000256" key="7">
    <source>
        <dbReference type="ARBA" id="ARBA00022576"/>
    </source>
</evidence>
<evidence type="ECO:0000256" key="1">
    <source>
        <dbReference type="ARBA" id="ARBA00001933"/>
    </source>
</evidence>
<dbReference type="OMA" id="LTEVFAC"/>
<dbReference type="NCBIfam" id="TIGR01123">
    <property type="entry name" value="ilvE_II"/>
    <property type="match status" value="1"/>
</dbReference>
<dbReference type="Gene3D" id="3.20.10.10">
    <property type="entry name" value="D-amino Acid Aminotransferase, subunit A, domain 2"/>
    <property type="match status" value="1"/>
</dbReference>
<gene>
    <name evidence="17" type="primary">ilvE</name>
    <name evidence="17" type="ORF">NCTC11820_01113</name>
</gene>
<dbReference type="InterPro" id="IPR033939">
    <property type="entry name" value="BCAT_family"/>
</dbReference>
<dbReference type="SUPFAM" id="SSF56752">
    <property type="entry name" value="D-aminoacid aminotransferase-like PLP-dependent enzymes"/>
    <property type="match status" value="1"/>
</dbReference>
<dbReference type="Pfam" id="PF01063">
    <property type="entry name" value="Aminotran_4"/>
    <property type="match status" value="1"/>
</dbReference>
<evidence type="ECO:0000256" key="12">
    <source>
        <dbReference type="ARBA" id="ARBA00048212"/>
    </source>
</evidence>
<protein>
    <recommendedName>
        <fullName evidence="6">branched-chain-amino-acid transaminase</fullName>
        <ecNumber evidence="6">2.6.1.42</ecNumber>
    </recommendedName>
</protein>
<evidence type="ECO:0000256" key="15">
    <source>
        <dbReference type="PIRSR" id="PIRSR006468-1"/>
    </source>
</evidence>
<keyword evidence="10" id="KW-0663">Pyridoxal phosphate</keyword>
<dbReference type="NCBIfam" id="NF009897">
    <property type="entry name" value="PRK13357.1"/>
    <property type="match status" value="1"/>
</dbReference>
<comment type="catalytic activity">
    <reaction evidence="14">
        <text>L-leucine + 2-oxoglutarate = 4-methyl-2-oxopentanoate + L-glutamate</text>
        <dbReference type="Rhea" id="RHEA:18321"/>
        <dbReference type="ChEBI" id="CHEBI:16810"/>
        <dbReference type="ChEBI" id="CHEBI:17865"/>
        <dbReference type="ChEBI" id="CHEBI:29985"/>
        <dbReference type="ChEBI" id="CHEBI:57427"/>
        <dbReference type="EC" id="2.6.1.42"/>
    </reaction>
</comment>
<dbReference type="EMBL" id="UASJ01000001">
    <property type="protein sequence ID" value="SQB64759.1"/>
    <property type="molecule type" value="Genomic_DNA"/>
</dbReference>
<dbReference type="Proteomes" id="UP000250245">
    <property type="component" value="Unassembled WGS sequence"/>
</dbReference>
<dbReference type="PIRSF" id="PIRSF006468">
    <property type="entry name" value="BCAT1"/>
    <property type="match status" value="1"/>
</dbReference>
<dbReference type="UniPathway" id="UPA00047">
    <property type="reaction ID" value="UER00058"/>
</dbReference>
<dbReference type="CDD" id="cd01557">
    <property type="entry name" value="BCAT_beta_family"/>
    <property type="match status" value="1"/>
</dbReference>
<comment type="pathway">
    <text evidence="3">Amino-acid biosynthesis; L-valine biosynthesis; L-valine from pyruvate: step 4/4.</text>
</comment>
<organism evidence="17 18">
    <name type="scientific">Mobiluncus curtisii</name>
    <dbReference type="NCBI Taxonomy" id="2051"/>
    <lineage>
        <taxon>Bacteria</taxon>
        <taxon>Bacillati</taxon>
        <taxon>Actinomycetota</taxon>
        <taxon>Actinomycetes</taxon>
        <taxon>Actinomycetales</taxon>
        <taxon>Actinomycetaceae</taxon>
        <taxon>Mobiluncus</taxon>
    </lineage>
</organism>
<dbReference type="InterPro" id="IPR001544">
    <property type="entry name" value="Aminotrans_IV"/>
</dbReference>
<comment type="catalytic activity">
    <reaction evidence="12">
        <text>L-valine + 2-oxoglutarate = 3-methyl-2-oxobutanoate + L-glutamate</text>
        <dbReference type="Rhea" id="RHEA:24813"/>
        <dbReference type="ChEBI" id="CHEBI:11851"/>
        <dbReference type="ChEBI" id="CHEBI:16810"/>
        <dbReference type="ChEBI" id="CHEBI:29985"/>
        <dbReference type="ChEBI" id="CHEBI:57762"/>
        <dbReference type="EC" id="2.6.1.42"/>
    </reaction>
</comment>
<evidence type="ECO:0000256" key="3">
    <source>
        <dbReference type="ARBA" id="ARBA00004931"/>
    </source>
</evidence>
<evidence type="ECO:0000256" key="11">
    <source>
        <dbReference type="ARBA" id="ARBA00023304"/>
    </source>
</evidence>
<dbReference type="InterPro" id="IPR005786">
    <property type="entry name" value="B_amino_transII"/>
</dbReference>
<feature type="region of interest" description="Disordered" evidence="16">
    <location>
        <begin position="1"/>
        <end position="32"/>
    </location>
</feature>
<dbReference type="GO" id="GO:0052655">
    <property type="term" value="F:L-valine-2-oxoglutarate transaminase activity"/>
    <property type="evidence" value="ECO:0007669"/>
    <property type="project" value="RHEA"/>
</dbReference>
<evidence type="ECO:0000256" key="5">
    <source>
        <dbReference type="ARBA" id="ARBA00009320"/>
    </source>
</evidence>